<dbReference type="PATRIC" id="fig|1172194.4.peg.3369"/>
<comment type="caution">
    <text evidence="4">The sequence shown here is derived from an EMBL/GenBank/DDBJ whole genome shotgun (WGS) entry which is preliminary data.</text>
</comment>
<dbReference type="OrthoDB" id="3197277at2"/>
<proteinExistence type="inferred from homology"/>
<name>I7Z9C4_9GAMM</name>
<feature type="active site" description="Cysteine persulfide intermediate" evidence="3">
    <location>
        <position position="118"/>
    </location>
</feature>
<dbReference type="GO" id="GO:0005737">
    <property type="term" value="C:cytoplasm"/>
    <property type="evidence" value="ECO:0007669"/>
    <property type="project" value="UniProtKB-SubCell"/>
</dbReference>
<protein>
    <recommendedName>
        <fullName evidence="3">Sulfur carrier protein FdhD</fullName>
    </recommendedName>
</protein>
<keyword evidence="1 3" id="KW-0963">Cytoplasm</keyword>
<evidence type="ECO:0000256" key="1">
    <source>
        <dbReference type="ARBA" id="ARBA00022490"/>
    </source>
</evidence>
<feature type="binding site" evidence="3">
    <location>
        <begin position="257"/>
        <end position="262"/>
    </location>
    <ligand>
        <name>Mo-bis(molybdopterin guanine dinucleotide)</name>
        <dbReference type="ChEBI" id="CHEBI:60539"/>
    </ligand>
</feature>
<dbReference type="Pfam" id="PF02634">
    <property type="entry name" value="FdhD-NarQ"/>
    <property type="match status" value="1"/>
</dbReference>
<dbReference type="PANTHER" id="PTHR30592">
    <property type="entry name" value="FORMATE DEHYDROGENASE"/>
    <property type="match status" value="1"/>
</dbReference>
<sequence length="286" mass="30634">MQAEPSIASVQPGLVRRSVRRLVGRELIEREECIAEEVAVALVYNEQPHAVMMLTPLDLEAFALGFSLSEGIIENADELLEVRVVPLEQGLQLAMRIAPRRLERLLARPRSLEGRSGCGVCGTRHIGDVLRAPRHASAGFVVDAVALRRALQQLSEMQSLNAMTGAVHAAAWATPEGDLRWLCEDVGRHNALDKLIGRLAREGVPAAHGFVVLTSRASFEMVLKSASAGIPLVVAISAPTSLAVEVADEAGITLVGFARDDRFTVYTRPARVSVPAVAVATNGEGS</sequence>
<comment type="function">
    <text evidence="3">Required for formate dehydrogenase (FDH) activity. Acts as a sulfur carrier protein that transfers sulfur from IscS to the molybdenum cofactor prior to its insertion into FDH.</text>
</comment>
<accession>I7Z9C4</accession>
<comment type="similarity">
    <text evidence="3">Belongs to the FdhD family.</text>
</comment>
<dbReference type="Gene3D" id="3.10.20.10">
    <property type="match status" value="1"/>
</dbReference>
<dbReference type="InterPro" id="IPR003786">
    <property type="entry name" value="FdhD"/>
</dbReference>
<keyword evidence="2 3" id="KW-0501">Molybdenum cofactor biosynthesis</keyword>
<dbReference type="PIRSF" id="PIRSF015626">
    <property type="entry name" value="FdhD"/>
    <property type="match status" value="1"/>
</dbReference>
<gene>
    <name evidence="3" type="primary">fdhD</name>
    <name evidence="4" type="ORF">WQQ_34720</name>
</gene>
<evidence type="ECO:0000313" key="4">
    <source>
        <dbReference type="EMBL" id="EIT68277.1"/>
    </source>
</evidence>
<dbReference type="Proteomes" id="UP000003704">
    <property type="component" value="Unassembled WGS sequence"/>
</dbReference>
<dbReference type="AlphaFoldDB" id="I7Z9C4"/>
<dbReference type="RefSeq" id="WP_007186411.1">
    <property type="nucleotide sequence ID" value="NZ_AKGD01000003.1"/>
</dbReference>
<dbReference type="HAMAP" id="MF_00187">
    <property type="entry name" value="FdhD"/>
    <property type="match status" value="1"/>
</dbReference>
<evidence type="ECO:0000256" key="2">
    <source>
        <dbReference type="ARBA" id="ARBA00023150"/>
    </source>
</evidence>
<reference evidence="4 5" key="1">
    <citation type="journal article" date="2012" name="J. Bacteriol.">
        <title>Genome Sequence of n-Alkane-Degrading Hydrocarboniphaga effusa Strain AP103T (ATCC BAA-332T).</title>
        <authorList>
            <person name="Chang H.K."/>
            <person name="Zylstra G.J."/>
            <person name="Chae J.C."/>
        </authorList>
    </citation>
    <scope>NUCLEOTIDE SEQUENCE [LARGE SCALE GENOMIC DNA]</scope>
    <source>
        <strain evidence="4 5">AP103</strain>
    </source>
</reference>
<keyword evidence="5" id="KW-1185">Reference proteome</keyword>
<dbReference type="GO" id="GO:0016783">
    <property type="term" value="F:sulfurtransferase activity"/>
    <property type="evidence" value="ECO:0007669"/>
    <property type="project" value="InterPro"/>
</dbReference>
<dbReference type="InterPro" id="IPR016193">
    <property type="entry name" value="Cytidine_deaminase-like"/>
</dbReference>
<dbReference type="EMBL" id="AKGD01000003">
    <property type="protein sequence ID" value="EIT68277.1"/>
    <property type="molecule type" value="Genomic_DNA"/>
</dbReference>
<evidence type="ECO:0000256" key="3">
    <source>
        <dbReference type="HAMAP-Rule" id="MF_00187"/>
    </source>
</evidence>
<dbReference type="NCBIfam" id="TIGR00129">
    <property type="entry name" value="fdhD_narQ"/>
    <property type="match status" value="1"/>
</dbReference>
<dbReference type="Gene3D" id="3.40.140.10">
    <property type="entry name" value="Cytidine Deaminase, domain 2"/>
    <property type="match status" value="1"/>
</dbReference>
<dbReference type="GO" id="GO:0097163">
    <property type="term" value="F:sulfur carrier activity"/>
    <property type="evidence" value="ECO:0007669"/>
    <property type="project" value="UniProtKB-UniRule"/>
</dbReference>
<dbReference type="PANTHER" id="PTHR30592:SF1">
    <property type="entry name" value="SULFUR CARRIER PROTEIN FDHD"/>
    <property type="match status" value="1"/>
</dbReference>
<organism evidence="4 5">
    <name type="scientific">Hydrocarboniphaga effusa AP103</name>
    <dbReference type="NCBI Taxonomy" id="1172194"/>
    <lineage>
        <taxon>Bacteria</taxon>
        <taxon>Pseudomonadati</taxon>
        <taxon>Pseudomonadota</taxon>
        <taxon>Gammaproteobacteria</taxon>
        <taxon>Nevskiales</taxon>
        <taxon>Nevskiaceae</taxon>
        <taxon>Hydrocarboniphaga</taxon>
    </lineage>
</organism>
<dbReference type="SUPFAM" id="SSF53927">
    <property type="entry name" value="Cytidine deaminase-like"/>
    <property type="match status" value="1"/>
</dbReference>
<evidence type="ECO:0000313" key="5">
    <source>
        <dbReference type="Proteomes" id="UP000003704"/>
    </source>
</evidence>
<dbReference type="GO" id="GO:0006777">
    <property type="term" value="P:Mo-molybdopterin cofactor biosynthetic process"/>
    <property type="evidence" value="ECO:0007669"/>
    <property type="project" value="UniProtKB-UniRule"/>
</dbReference>
<comment type="subcellular location">
    <subcellularLocation>
        <location evidence="3">Cytoplasm</location>
    </subcellularLocation>
</comment>
<dbReference type="STRING" id="1172194.WQQ_34720"/>